<dbReference type="EMBL" id="NIDE01000004">
    <property type="protein sequence ID" value="OWK43435.1"/>
    <property type="molecule type" value="Genomic_DNA"/>
</dbReference>
<evidence type="ECO:0000313" key="3">
    <source>
        <dbReference type="Proteomes" id="UP000214646"/>
    </source>
</evidence>
<dbReference type="AlphaFoldDB" id="A0A225E423"/>
<name>A0A225E423_9BACT</name>
<keyword evidence="3" id="KW-1185">Reference proteome</keyword>
<comment type="caution">
    <text evidence="2">The sequence shown here is derived from an EMBL/GenBank/DDBJ whole genome shotgun (WGS) entry which is preliminary data.</text>
</comment>
<gene>
    <name evidence="2" type="ORF">FRUB_03034</name>
</gene>
<proteinExistence type="predicted"/>
<organism evidence="2 3">
    <name type="scientific">Fimbriiglobus ruber</name>
    <dbReference type="NCBI Taxonomy" id="1908690"/>
    <lineage>
        <taxon>Bacteria</taxon>
        <taxon>Pseudomonadati</taxon>
        <taxon>Planctomycetota</taxon>
        <taxon>Planctomycetia</taxon>
        <taxon>Gemmatales</taxon>
        <taxon>Gemmataceae</taxon>
        <taxon>Fimbriiglobus</taxon>
    </lineage>
</organism>
<dbReference type="Proteomes" id="UP000214646">
    <property type="component" value="Unassembled WGS sequence"/>
</dbReference>
<evidence type="ECO:0000256" key="1">
    <source>
        <dbReference type="SAM" id="MobiDB-lite"/>
    </source>
</evidence>
<reference evidence="3" key="1">
    <citation type="submission" date="2017-06" db="EMBL/GenBank/DDBJ databases">
        <title>Genome analysis of Fimbriiglobus ruber SP5, the first member of the order Planctomycetales with confirmed chitinolytic capability.</title>
        <authorList>
            <person name="Ravin N.V."/>
            <person name="Rakitin A.L."/>
            <person name="Ivanova A.A."/>
            <person name="Beletsky A.V."/>
            <person name="Kulichevskaya I.S."/>
            <person name="Mardanov A.V."/>
            <person name="Dedysh S.N."/>
        </authorList>
    </citation>
    <scope>NUCLEOTIDE SEQUENCE [LARGE SCALE GENOMIC DNA]</scope>
    <source>
        <strain evidence="3">SP5</strain>
    </source>
</reference>
<evidence type="ECO:0000313" key="2">
    <source>
        <dbReference type="EMBL" id="OWK43435.1"/>
    </source>
</evidence>
<accession>A0A225E423</accession>
<protein>
    <submittedName>
        <fullName evidence="2">Uncharacterized protein</fullName>
    </submittedName>
</protein>
<sequence>MWEPVVPTCGSGGRGEEDLARQSGKSNATNRRKQSIRSRPSAVVRARSPISGIDLKGKHFFDGQFIPHGSEARCRMRPIYRVHRAHRNQNEFASTAGSRVESGYHAVCGRSSQLFNLRRASQRISDSPGLVCV</sequence>
<feature type="region of interest" description="Disordered" evidence="1">
    <location>
        <begin position="1"/>
        <end position="43"/>
    </location>
</feature>